<sequence>MACLGVFNNILIILAVCRFPALQNTQNMLLLNMSVMSLILDTVTVPLIVFNVIGRQYLTLPGNFCQYLSYLQQSTLFNSSFAVCAVSVNRGVAVVFPHFYRRMRSRRALLVFILPCWLIPPTVCLLGVTKVLGIHEALPPFFYCSTRSVPLIFITQVVFLYIPTAITAACYVFIIAKLIFYRSGRVDPTGRAAGPTTLLVKKRARASLRIFMCFVVFLCVYYPTAIMSAVAPDSAKEQPVLFLWLRSTLAMSISLFNPVS</sequence>
<accession>A0A1W0X614</accession>
<feature type="transmembrane region" description="Helical" evidence="9">
    <location>
        <begin position="29"/>
        <end position="53"/>
    </location>
</feature>
<feature type="transmembrane region" description="Helical" evidence="9">
    <location>
        <begin position="6"/>
        <end position="22"/>
    </location>
</feature>
<keyword evidence="5" id="KW-0297">G-protein coupled receptor</keyword>
<feature type="domain" description="G-protein coupled receptors family 1 profile" evidence="10">
    <location>
        <begin position="8"/>
        <end position="260"/>
    </location>
</feature>
<feature type="transmembrane region" description="Helical" evidence="9">
    <location>
        <begin position="149"/>
        <end position="175"/>
    </location>
</feature>
<evidence type="ECO:0000256" key="3">
    <source>
        <dbReference type="ARBA" id="ARBA00022692"/>
    </source>
</evidence>
<keyword evidence="2" id="KW-1003">Cell membrane</keyword>
<dbReference type="EMBL" id="MTYJ01000014">
    <property type="protein sequence ID" value="OQV23047.1"/>
    <property type="molecule type" value="Genomic_DNA"/>
</dbReference>
<dbReference type="GO" id="GO:0005886">
    <property type="term" value="C:plasma membrane"/>
    <property type="evidence" value="ECO:0007669"/>
    <property type="project" value="UniProtKB-SubCell"/>
</dbReference>
<proteinExistence type="predicted"/>
<keyword evidence="4 9" id="KW-1133">Transmembrane helix</keyword>
<keyword evidence="6 9" id="KW-0472">Membrane</keyword>
<evidence type="ECO:0000259" key="10">
    <source>
        <dbReference type="PROSITE" id="PS50262"/>
    </source>
</evidence>
<evidence type="ECO:0000256" key="1">
    <source>
        <dbReference type="ARBA" id="ARBA00004651"/>
    </source>
</evidence>
<feature type="transmembrane region" description="Helical" evidence="9">
    <location>
        <begin position="208"/>
        <end position="229"/>
    </location>
</feature>
<evidence type="ECO:0000256" key="8">
    <source>
        <dbReference type="ARBA" id="ARBA00023224"/>
    </source>
</evidence>
<dbReference type="Pfam" id="PF00001">
    <property type="entry name" value="7tm_1"/>
    <property type="match status" value="1"/>
</dbReference>
<evidence type="ECO:0000256" key="5">
    <source>
        <dbReference type="ARBA" id="ARBA00023040"/>
    </source>
</evidence>
<organism evidence="11 12">
    <name type="scientific">Hypsibius exemplaris</name>
    <name type="common">Freshwater tardigrade</name>
    <dbReference type="NCBI Taxonomy" id="2072580"/>
    <lineage>
        <taxon>Eukaryota</taxon>
        <taxon>Metazoa</taxon>
        <taxon>Ecdysozoa</taxon>
        <taxon>Tardigrada</taxon>
        <taxon>Eutardigrada</taxon>
        <taxon>Parachela</taxon>
        <taxon>Hypsibioidea</taxon>
        <taxon>Hypsibiidae</taxon>
        <taxon>Hypsibius</taxon>
    </lineage>
</organism>
<keyword evidence="12" id="KW-1185">Reference proteome</keyword>
<dbReference type="CDD" id="cd00637">
    <property type="entry name" value="7tm_classA_rhodopsin-like"/>
    <property type="match status" value="1"/>
</dbReference>
<keyword evidence="8" id="KW-0807">Transducer</keyword>
<dbReference type="InterPro" id="IPR017452">
    <property type="entry name" value="GPCR_Rhodpsn_7TM"/>
</dbReference>
<keyword evidence="7" id="KW-0675">Receptor</keyword>
<comment type="caution">
    <text evidence="11">The sequence shown here is derived from an EMBL/GenBank/DDBJ whole genome shotgun (WGS) entry which is preliminary data.</text>
</comment>
<gene>
    <name evidence="11" type="ORF">BV898_03095</name>
</gene>
<keyword evidence="3 9" id="KW-0812">Transmembrane</keyword>
<dbReference type="AlphaFoldDB" id="A0A1W0X614"/>
<name>A0A1W0X614_HYPEX</name>
<dbReference type="InterPro" id="IPR000276">
    <property type="entry name" value="GPCR_Rhodpsn"/>
</dbReference>
<dbReference type="SUPFAM" id="SSF81321">
    <property type="entry name" value="Family A G protein-coupled receptor-like"/>
    <property type="match status" value="1"/>
</dbReference>
<dbReference type="PANTHER" id="PTHR24228:SF59">
    <property type="entry name" value="NEUROPEPTIDE RECEPTOR 15"/>
    <property type="match status" value="1"/>
</dbReference>
<dbReference type="PRINTS" id="PR00237">
    <property type="entry name" value="GPCRRHODOPSN"/>
</dbReference>
<evidence type="ECO:0000313" key="12">
    <source>
        <dbReference type="Proteomes" id="UP000192578"/>
    </source>
</evidence>
<dbReference type="Gene3D" id="1.20.1070.10">
    <property type="entry name" value="Rhodopsin 7-helix transmembrane proteins"/>
    <property type="match status" value="1"/>
</dbReference>
<dbReference type="OrthoDB" id="6127239at2759"/>
<reference evidence="12" key="1">
    <citation type="submission" date="2017-01" db="EMBL/GenBank/DDBJ databases">
        <title>Comparative genomics of anhydrobiosis in the tardigrade Hypsibius dujardini.</title>
        <authorList>
            <person name="Yoshida Y."/>
            <person name="Koutsovoulos G."/>
            <person name="Laetsch D."/>
            <person name="Stevens L."/>
            <person name="Kumar S."/>
            <person name="Horikawa D."/>
            <person name="Ishino K."/>
            <person name="Komine S."/>
            <person name="Tomita M."/>
            <person name="Blaxter M."/>
            <person name="Arakawa K."/>
        </authorList>
    </citation>
    <scope>NUCLEOTIDE SEQUENCE [LARGE SCALE GENOMIC DNA]</scope>
    <source>
        <strain evidence="12">Z151</strain>
    </source>
</reference>
<evidence type="ECO:0000256" key="9">
    <source>
        <dbReference type="SAM" id="Phobius"/>
    </source>
</evidence>
<dbReference type="GO" id="GO:0004930">
    <property type="term" value="F:G protein-coupled receptor activity"/>
    <property type="evidence" value="ECO:0007669"/>
    <property type="project" value="UniProtKB-KW"/>
</dbReference>
<evidence type="ECO:0000256" key="7">
    <source>
        <dbReference type="ARBA" id="ARBA00023170"/>
    </source>
</evidence>
<feature type="transmembrane region" description="Helical" evidence="9">
    <location>
        <begin position="108"/>
        <end position="129"/>
    </location>
</feature>
<dbReference type="PANTHER" id="PTHR24228">
    <property type="entry name" value="B2 BRADYKININ RECEPTOR/ANGIOTENSIN II RECEPTOR"/>
    <property type="match status" value="1"/>
</dbReference>
<comment type="subcellular location">
    <subcellularLocation>
        <location evidence="1">Cell membrane</location>
        <topology evidence="1">Multi-pass membrane protein</topology>
    </subcellularLocation>
</comment>
<dbReference type="SMART" id="SM01381">
    <property type="entry name" value="7TM_GPCR_Srsx"/>
    <property type="match status" value="1"/>
</dbReference>
<evidence type="ECO:0000256" key="4">
    <source>
        <dbReference type="ARBA" id="ARBA00022989"/>
    </source>
</evidence>
<protein>
    <recommendedName>
        <fullName evidence="10">G-protein coupled receptors family 1 profile domain-containing protein</fullName>
    </recommendedName>
</protein>
<evidence type="ECO:0000256" key="2">
    <source>
        <dbReference type="ARBA" id="ARBA00022475"/>
    </source>
</evidence>
<evidence type="ECO:0000313" key="11">
    <source>
        <dbReference type="EMBL" id="OQV23047.1"/>
    </source>
</evidence>
<dbReference type="PROSITE" id="PS50262">
    <property type="entry name" value="G_PROTEIN_RECEP_F1_2"/>
    <property type="match status" value="1"/>
</dbReference>
<dbReference type="Proteomes" id="UP000192578">
    <property type="component" value="Unassembled WGS sequence"/>
</dbReference>
<evidence type="ECO:0000256" key="6">
    <source>
        <dbReference type="ARBA" id="ARBA00023136"/>
    </source>
</evidence>